<dbReference type="GO" id="GO:0080120">
    <property type="term" value="P:CAAX-box protein maturation"/>
    <property type="evidence" value="ECO:0007669"/>
    <property type="project" value="UniProtKB-ARBA"/>
</dbReference>
<feature type="transmembrane region" description="Helical" evidence="1">
    <location>
        <begin position="174"/>
        <end position="207"/>
    </location>
</feature>
<dbReference type="Pfam" id="PF02517">
    <property type="entry name" value="Rce1-like"/>
    <property type="match status" value="1"/>
</dbReference>
<accession>A0A1W1V2T7</accession>
<dbReference type="EMBL" id="FWWR01000009">
    <property type="protein sequence ID" value="SMB87697.1"/>
    <property type="molecule type" value="Genomic_DNA"/>
</dbReference>
<feature type="transmembrane region" description="Helical" evidence="1">
    <location>
        <begin position="97"/>
        <end position="117"/>
    </location>
</feature>
<evidence type="ECO:0000313" key="4">
    <source>
        <dbReference type="Proteomes" id="UP000192368"/>
    </source>
</evidence>
<keyword evidence="1" id="KW-0812">Transmembrane</keyword>
<feature type="transmembrane region" description="Helical" evidence="1">
    <location>
        <begin position="213"/>
        <end position="234"/>
    </location>
</feature>
<dbReference type="Proteomes" id="UP000192368">
    <property type="component" value="Unassembled WGS sequence"/>
</dbReference>
<feature type="transmembrane region" description="Helical" evidence="1">
    <location>
        <begin position="56"/>
        <end position="76"/>
    </location>
</feature>
<dbReference type="InterPro" id="IPR052710">
    <property type="entry name" value="CAAX_protease"/>
</dbReference>
<dbReference type="PANTHER" id="PTHR36435:SF1">
    <property type="entry name" value="CAAX AMINO TERMINAL PROTEASE FAMILY PROTEIN"/>
    <property type="match status" value="1"/>
</dbReference>
<keyword evidence="1" id="KW-0472">Membrane</keyword>
<keyword evidence="1" id="KW-1133">Transmembrane helix</keyword>
<dbReference type="PANTHER" id="PTHR36435">
    <property type="entry name" value="SLR1288 PROTEIN"/>
    <property type="match status" value="1"/>
</dbReference>
<evidence type="ECO:0000256" key="1">
    <source>
        <dbReference type="SAM" id="Phobius"/>
    </source>
</evidence>
<reference evidence="4" key="1">
    <citation type="submission" date="2017-04" db="EMBL/GenBank/DDBJ databases">
        <authorList>
            <person name="Varghese N."/>
            <person name="Submissions S."/>
        </authorList>
    </citation>
    <scope>NUCLEOTIDE SEQUENCE [LARGE SCALE GENOMIC DNA]</scope>
    <source>
        <strain evidence="4">DSM 20463</strain>
    </source>
</reference>
<keyword evidence="4" id="KW-1185">Reference proteome</keyword>
<evidence type="ECO:0000313" key="3">
    <source>
        <dbReference type="EMBL" id="SMB87697.1"/>
    </source>
</evidence>
<name>A0A1W1V2T7_PEPAS</name>
<dbReference type="GO" id="GO:0004175">
    <property type="term" value="F:endopeptidase activity"/>
    <property type="evidence" value="ECO:0007669"/>
    <property type="project" value="UniProtKB-ARBA"/>
</dbReference>
<gene>
    <name evidence="3" type="ORF">SAMN00017477_1223</name>
</gene>
<dbReference type="OrthoDB" id="9782250at2"/>
<dbReference type="AlphaFoldDB" id="A0A1W1V2T7"/>
<feature type="domain" description="CAAX prenyl protease 2/Lysostaphin resistance protein A-like" evidence="2">
    <location>
        <begin position="138"/>
        <end position="226"/>
    </location>
</feature>
<dbReference type="RefSeq" id="WP_084230788.1">
    <property type="nucleotide sequence ID" value="NZ_FWWR01000009.1"/>
</dbReference>
<feature type="transmembrane region" description="Helical" evidence="1">
    <location>
        <begin position="12"/>
        <end position="36"/>
    </location>
</feature>
<proteinExistence type="predicted"/>
<organism evidence="3 4">
    <name type="scientific">Peptoniphilus asaccharolyticus DSM 20463</name>
    <dbReference type="NCBI Taxonomy" id="573058"/>
    <lineage>
        <taxon>Bacteria</taxon>
        <taxon>Bacillati</taxon>
        <taxon>Bacillota</taxon>
        <taxon>Tissierellia</taxon>
        <taxon>Tissierellales</taxon>
        <taxon>Peptoniphilaceae</taxon>
        <taxon>Peptoniphilus</taxon>
    </lineage>
</organism>
<feature type="transmembrane region" description="Helical" evidence="1">
    <location>
        <begin position="137"/>
        <end position="162"/>
    </location>
</feature>
<protein>
    <recommendedName>
        <fullName evidence="2">CAAX prenyl protease 2/Lysostaphin resistance protein A-like domain-containing protein</fullName>
    </recommendedName>
</protein>
<dbReference type="InterPro" id="IPR003675">
    <property type="entry name" value="Rce1/LyrA-like_dom"/>
</dbReference>
<evidence type="ECO:0000259" key="2">
    <source>
        <dbReference type="Pfam" id="PF02517"/>
    </source>
</evidence>
<dbReference type="STRING" id="573058.SAMN00017477_1223"/>
<sequence length="267" mass="29880">MEGKNNVKKIIKYLLVIVIFTLSAPFALNLLSVALMHSLKFLINADLKILMNQYKLIELVSEVILSVFYLIMYKLIFGKNITEKLEDVNLCKLGKSIIIGVGVPGISLIWLTIAKYIPQFSEALKFLEKSSQDIVSGNPLIAILTVAVFGPIIEEILFRGIIFNSIEKLKKGIAPIIISSILFGLCHMISVQIVYTFFMGIVVAIVYSKTRNLIYPIIIHIVNNLLSAITGLLPNPIIEKTFNIVTLVMIIPTIYFLLKLGKQKQTI</sequence>
<feature type="transmembrane region" description="Helical" evidence="1">
    <location>
        <begin position="241"/>
        <end position="258"/>
    </location>
</feature>